<dbReference type="Proteomes" id="UP000501868">
    <property type="component" value="Chromosome"/>
</dbReference>
<protein>
    <recommendedName>
        <fullName evidence="9">CDP-ribitol ribitolphosphotransferase</fullName>
    </recommendedName>
</protein>
<keyword evidence="5" id="KW-0777">Teichoic acid biosynthesis</keyword>
<dbReference type="GO" id="GO:0019350">
    <property type="term" value="P:teichoic acid biosynthetic process"/>
    <property type="evidence" value="ECO:0007669"/>
    <property type="project" value="UniProtKB-KW"/>
</dbReference>
<dbReference type="SUPFAM" id="SSF53756">
    <property type="entry name" value="UDP-Glycosyltransferase/glycogen phosphorylase"/>
    <property type="match status" value="1"/>
</dbReference>
<evidence type="ECO:0000256" key="3">
    <source>
        <dbReference type="ARBA" id="ARBA00022475"/>
    </source>
</evidence>
<dbReference type="InterPro" id="IPR043149">
    <property type="entry name" value="TagF_N"/>
</dbReference>
<accession>A0A6H1PAY6</accession>
<gene>
    <name evidence="7" type="ORF">HFZ78_31100</name>
</gene>
<dbReference type="PANTHER" id="PTHR37316">
    <property type="entry name" value="TEICHOIC ACID GLYCEROL-PHOSPHATE PRIMASE"/>
    <property type="match status" value="1"/>
</dbReference>
<keyword evidence="3" id="KW-1003">Cell membrane</keyword>
<evidence type="ECO:0000313" key="7">
    <source>
        <dbReference type="EMBL" id="QIZ10625.1"/>
    </source>
</evidence>
<evidence type="ECO:0008006" key="9">
    <source>
        <dbReference type="Google" id="ProtNLM"/>
    </source>
</evidence>
<comment type="subcellular location">
    <subcellularLocation>
        <location evidence="1">Cell membrane</location>
        <topology evidence="1">Peripheral membrane protein</topology>
    </subcellularLocation>
</comment>
<dbReference type="InterPro" id="IPR051612">
    <property type="entry name" value="Teichoic_Acid_Biosynth"/>
</dbReference>
<dbReference type="GO" id="GO:0005886">
    <property type="term" value="C:plasma membrane"/>
    <property type="evidence" value="ECO:0007669"/>
    <property type="project" value="UniProtKB-SubCell"/>
</dbReference>
<dbReference type="InterPro" id="IPR007554">
    <property type="entry name" value="Glycerophosphate_synth"/>
</dbReference>
<evidence type="ECO:0000256" key="6">
    <source>
        <dbReference type="ARBA" id="ARBA00023136"/>
    </source>
</evidence>
<proteinExistence type="inferred from homology"/>
<keyword evidence="4" id="KW-0808">Transferase</keyword>
<dbReference type="Gene3D" id="3.40.50.12580">
    <property type="match status" value="1"/>
</dbReference>
<reference evidence="7 8" key="2">
    <citation type="submission" date="2020-04" db="EMBL/GenBank/DDBJ databases">
        <authorList>
            <person name="Fomenkov A."/>
            <person name="Anton B.P."/>
            <person name="Roberts R.J."/>
        </authorList>
    </citation>
    <scope>NUCLEOTIDE SEQUENCE [LARGE SCALE GENOMIC DNA]</scope>
    <source>
        <strain evidence="7 8">S2</strain>
    </source>
</reference>
<evidence type="ECO:0000256" key="1">
    <source>
        <dbReference type="ARBA" id="ARBA00004202"/>
    </source>
</evidence>
<dbReference type="EMBL" id="CP051128">
    <property type="protein sequence ID" value="QIZ10625.1"/>
    <property type="molecule type" value="Genomic_DNA"/>
</dbReference>
<dbReference type="Pfam" id="PF04464">
    <property type="entry name" value="Glyphos_transf"/>
    <property type="match status" value="1"/>
</dbReference>
<dbReference type="Gene3D" id="3.40.50.11820">
    <property type="match status" value="1"/>
</dbReference>
<dbReference type="AlphaFoldDB" id="A0A6H1PAY6"/>
<evidence type="ECO:0000313" key="8">
    <source>
        <dbReference type="Proteomes" id="UP000501868"/>
    </source>
</evidence>
<dbReference type="GO" id="GO:0047355">
    <property type="term" value="F:CDP-glycerol glycerophosphotransferase activity"/>
    <property type="evidence" value="ECO:0007669"/>
    <property type="project" value="InterPro"/>
</dbReference>
<organism evidence="7 8">
    <name type="scientific">Priestia megaterium</name>
    <name type="common">Bacillus megaterium</name>
    <dbReference type="NCBI Taxonomy" id="1404"/>
    <lineage>
        <taxon>Bacteria</taxon>
        <taxon>Bacillati</taxon>
        <taxon>Bacillota</taxon>
        <taxon>Bacilli</taxon>
        <taxon>Bacillales</taxon>
        <taxon>Bacillaceae</taxon>
        <taxon>Priestia</taxon>
    </lineage>
</organism>
<comment type="similarity">
    <text evidence="2">Belongs to the CDP-glycerol glycerophosphotransferase family.</text>
</comment>
<name>A0A6H1PAY6_PRIMG</name>
<evidence type="ECO:0000256" key="2">
    <source>
        <dbReference type="ARBA" id="ARBA00010488"/>
    </source>
</evidence>
<evidence type="ECO:0000256" key="5">
    <source>
        <dbReference type="ARBA" id="ARBA00022944"/>
    </source>
</evidence>
<dbReference type="InterPro" id="IPR043148">
    <property type="entry name" value="TagF_C"/>
</dbReference>
<evidence type="ECO:0000256" key="4">
    <source>
        <dbReference type="ARBA" id="ARBA00022679"/>
    </source>
</evidence>
<keyword evidence="6" id="KW-0472">Membrane</keyword>
<dbReference type="PANTHER" id="PTHR37316:SF2">
    <property type="entry name" value="TEICHOIC ACID RIBITOL-PHOSPHATE POLYMERASE TARK"/>
    <property type="match status" value="1"/>
</dbReference>
<reference evidence="7 8" key="1">
    <citation type="submission" date="2020-04" db="EMBL/GenBank/DDBJ databases">
        <title>Genome-Wide Identification of 5-Methylcytosine Sites in Bacterial Genomes By High-Throughput Sequencing of MspJI Restriction Fragments.</title>
        <authorList>
            <person name="Wu V."/>
        </authorList>
    </citation>
    <scope>NUCLEOTIDE SEQUENCE [LARGE SCALE GENOMIC DNA]</scope>
    <source>
        <strain evidence="7 8">S2</strain>
    </source>
</reference>
<sequence>MYLLKIFPTIMVKGFIQMIFYLSCLLFKVNNEKVTFASYRATEIQGNLYYIYKELHGRYPNWTCNFLFKKYSSSLLGKFHYVLHMVKASYHLATSRYFIIDDYYFPVYVIKPRQGTDIIQLWHAAGAFKKFGLSTVDKEFGPSSDYLRHVKVHSNYSKVFVSSSEVIPFYAEAFDMPSSRIFPLGVPRTDYFFNKREQLRLMGELQSEFPEIQGRKIILYAPTFRGKSHYQESFHCPIDFSAMRETLGDEYVLLIHLHPYMRSEITIKEEDKDFVFHVKEKFNIEQLLVLADILLTDYSSVIFDYSLLVRPIAFIADDLEEYIRERDFYFPFLSFIPGPFFHQTQDLIEWIQQDEFDLKKIEQFRNRFFTYFDGKTSKRIVDNLIEKS</sequence>